<evidence type="ECO:0000313" key="1">
    <source>
        <dbReference type="EMBL" id="MBS3695859.1"/>
    </source>
</evidence>
<comment type="caution">
    <text evidence="1">The sequence shown here is derived from an EMBL/GenBank/DDBJ whole genome shotgun (WGS) entry which is preliminary data.</text>
</comment>
<dbReference type="GeneID" id="86195688"/>
<dbReference type="EMBL" id="JAGXBM010000001">
    <property type="protein sequence ID" value="MBS3695859.1"/>
    <property type="molecule type" value="Genomic_DNA"/>
</dbReference>
<dbReference type="Proteomes" id="UP000681586">
    <property type="component" value="Unassembled WGS sequence"/>
</dbReference>
<reference evidence="1 2" key="1">
    <citation type="submission" date="2021-05" db="EMBL/GenBank/DDBJ databases">
        <title>Staphylococcus fleurettii isolated from lake water in First Nation community in Manitoba, Canada.</title>
        <authorList>
            <person name="Bashar S."/>
            <person name="Murdock A."/>
            <person name="Patidar R."/>
            <person name="Golding G."/>
            <person name="Farenhorst A."/>
            <person name="Kumar A."/>
        </authorList>
    </citation>
    <scope>NUCLEOTIDE SEQUENCE [LARGE SCALE GENOMIC DNA]</scope>
    <source>
        <strain evidence="1 2">SF002</strain>
    </source>
</reference>
<sequence length="108" mass="12861">MNKYINLMINKFESYIYMLDSIEPTNDTAKFLNDKVIYKEINNVCNYLKSFNSRTEKFILYSDYLELLCTVYDDVQSSHTQRNTMIVALNNSIHRLNKINKELAYESH</sequence>
<accession>A0ABS5MJK1</accession>
<protein>
    <submittedName>
        <fullName evidence="1">Uncharacterized protein</fullName>
    </submittedName>
</protein>
<dbReference type="RefSeq" id="WP_078356271.1">
    <property type="nucleotide sequence ID" value="NZ_JAAQPD010000010.1"/>
</dbReference>
<proteinExistence type="predicted"/>
<evidence type="ECO:0000313" key="2">
    <source>
        <dbReference type="Proteomes" id="UP000681586"/>
    </source>
</evidence>
<name>A0ABS5MJK1_9STAP</name>
<gene>
    <name evidence="1" type="ORF">JJQ58_00005</name>
</gene>
<keyword evidence="2" id="KW-1185">Reference proteome</keyword>
<organism evidence="1 2">
    <name type="scientific">Mammaliicoccus fleurettii</name>
    <dbReference type="NCBI Taxonomy" id="150056"/>
    <lineage>
        <taxon>Bacteria</taxon>
        <taxon>Bacillati</taxon>
        <taxon>Bacillota</taxon>
        <taxon>Bacilli</taxon>
        <taxon>Bacillales</taxon>
        <taxon>Staphylococcaceae</taxon>
        <taxon>Mammaliicoccus</taxon>
    </lineage>
</organism>